<reference evidence="1 2" key="1">
    <citation type="submission" date="2022-12" db="EMBL/GenBank/DDBJ databases">
        <title>Chromosome-scale assembly of the Ensete ventricosum genome.</title>
        <authorList>
            <person name="Dussert Y."/>
            <person name="Stocks J."/>
            <person name="Wendawek A."/>
            <person name="Woldeyes F."/>
            <person name="Nichols R.A."/>
            <person name="Borrell J.S."/>
        </authorList>
    </citation>
    <scope>NUCLEOTIDE SEQUENCE [LARGE SCALE GENOMIC DNA]</scope>
    <source>
        <strain evidence="2">cv. Maze</strain>
        <tissue evidence="1">Seeds</tissue>
    </source>
</reference>
<dbReference type="Proteomes" id="UP001222027">
    <property type="component" value="Unassembled WGS sequence"/>
</dbReference>
<protein>
    <submittedName>
        <fullName evidence="1">Uncharacterized protein</fullName>
    </submittedName>
</protein>
<organism evidence="1 2">
    <name type="scientific">Ensete ventricosum</name>
    <name type="common">Abyssinian banana</name>
    <name type="synonym">Musa ensete</name>
    <dbReference type="NCBI Taxonomy" id="4639"/>
    <lineage>
        <taxon>Eukaryota</taxon>
        <taxon>Viridiplantae</taxon>
        <taxon>Streptophyta</taxon>
        <taxon>Embryophyta</taxon>
        <taxon>Tracheophyta</taxon>
        <taxon>Spermatophyta</taxon>
        <taxon>Magnoliopsida</taxon>
        <taxon>Liliopsida</taxon>
        <taxon>Zingiberales</taxon>
        <taxon>Musaceae</taxon>
        <taxon>Ensete</taxon>
    </lineage>
</organism>
<evidence type="ECO:0000313" key="2">
    <source>
        <dbReference type="Proteomes" id="UP001222027"/>
    </source>
</evidence>
<accession>A0AAV8QXK3</accession>
<keyword evidence="2" id="KW-1185">Reference proteome</keyword>
<gene>
    <name evidence="1" type="ORF">OPV22_017319</name>
</gene>
<evidence type="ECO:0000313" key="1">
    <source>
        <dbReference type="EMBL" id="KAJ8484834.1"/>
    </source>
</evidence>
<comment type="caution">
    <text evidence="1">The sequence shown here is derived from an EMBL/GenBank/DDBJ whole genome shotgun (WGS) entry which is preliminary data.</text>
</comment>
<name>A0AAV8QXK3_ENSVE</name>
<proteinExistence type="predicted"/>
<dbReference type="AlphaFoldDB" id="A0AAV8QXK3"/>
<dbReference type="EMBL" id="JAQQAF010000005">
    <property type="protein sequence ID" value="KAJ8484834.1"/>
    <property type="molecule type" value="Genomic_DNA"/>
</dbReference>
<sequence>MLVGSGRRKSLASSIDMEMGDQADHFAGVVFMVQRHPRSINGEQQFWATADALQSAATHKLSQTQYHGCHHKSTAGFPELSGILFLHAGLRSSPSSINAHVVLN</sequence>